<evidence type="ECO:0000256" key="1">
    <source>
        <dbReference type="ARBA" id="ARBA00048811"/>
    </source>
</evidence>
<reference evidence="4" key="2">
    <citation type="submission" date="2023-04" db="EMBL/GenBank/DDBJ databases">
        <authorList>
            <person name="Beletskiy A.V."/>
            <person name="Mardanov A.V."/>
            <person name="Ravin N.V."/>
        </authorList>
    </citation>
    <scope>NUCLEOTIDE SEQUENCE</scope>
    <source>
        <strain evidence="4">GKL-01</strain>
    </source>
</reference>
<dbReference type="EMBL" id="CP124755">
    <property type="protein sequence ID" value="WGZ89712.1"/>
    <property type="molecule type" value="Genomic_DNA"/>
</dbReference>
<dbReference type="InterPro" id="IPR029057">
    <property type="entry name" value="PRTase-like"/>
</dbReference>
<dbReference type="PANTHER" id="PTHR43340">
    <property type="entry name" value="HYPOXANTHINE-GUANINE PHOSPHORIBOSYLTRANSFERASE"/>
    <property type="match status" value="1"/>
</dbReference>
<reference evidence="4" key="1">
    <citation type="journal article" date="2023" name="Int. J. Mol. Sci.">
        <title>Metagenomics Revealed a New Genus 'Candidatus Thiocaldithrix dubininis' gen. nov., sp. nov. and a New Species 'Candidatus Thiothrix putei' sp. nov. in the Family Thiotrichaceae, Some Members of Which Have Traits of Both Na+- and H+-Motive Energetics.</title>
        <authorList>
            <person name="Ravin N.V."/>
            <person name="Muntyan M.S."/>
            <person name="Smolyakov D.D."/>
            <person name="Rudenko T.S."/>
            <person name="Beletsky A.V."/>
            <person name="Mardanov A.V."/>
            <person name="Grabovich M.Y."/>
        </authorList>
    </citation>
    <scope>NUCLEOTIDE SEQUENCE</scope>
    <source>
        <strain evidence="4">GKL-01</strain>
    </source>
</reference>
<evidence type="ECO:0000313" key="4">
    <source>
        <dbReference type="EMBL" id="WGZ89712.1"/>
    </source>
</evidence>
<dbReference type="Gene3D" id="3.40.50.2020">
    <property type="match status" value="1"/>
</dbReference>
<dbReference type="PANTHER" id="PTHR43340:SF1">
    <property type="entry name" value="HYPOXANTHINE PHOSPHORIBOSYLTRANSFERASE"/>
    <property type="match status" value="1"/>
</dbReference>
<dbReference type="AlphaFoldDB" id="A0AA95H1N7"/>
<sequence length="185" mass="20497">MGISLEHAKQVLAEADLLYSADEIAQHLDIMASAISAQLADKNPLVLCVMNGGVITAGHLLTRLAFPLEQDYVHASRYRGNTSGAETLTWLHKPAVSLQDRHVLLVDDILDEGYTLREVVQWCRQQGAASVLVAALADKQHARRVSGIQCDFPALPLVDRYVFGFGMDYKEYWRNLNGIYAVKGM</sequence>
<dbReference type="SUPFAM" id="SSF53271">
    <property type="entry name" value="PRTase-like"/>
    <property type="match status" value="1"/>
</dbReference>
<gene>
    <name evidence="4" type="ORF">QJT80_09375</name>
</gene>
<dbReference type="GO" id="GO:0032263">
    <property type="term" value="P:GMP salvage"/>
    <property type="evidence" value="ECO:0007669"/>
    <property type="project" value="TreeGrafter"/>
</dbReference>
<dbReference type="EC" id="2.4.2.8" evidence="4"/>
<evidence type="ECO:0000259" key="3">
    <source>
        <dbReference type="Pfam" id="PF00156"/>
    </source>
</evidence>
<dbReference type="GO" id="GO:0005829">
    <property type="term" value="C:cytosol"/>
    <property type="evidence" value="ECO:0007669"/>
    <property type="project" value="TreeGrafter"/>
</dbReference>
<dbReference type="NCBIfam" id="NF006605">
    <property type="entry name" value="PRK09162.1"/>
    <property type="match status" value="1"/>
</dbReference>
<dbReference type="Proteomes" id="UP001300672">
    <property type="component" value="Chromosome"/>
</dbReference>
<dbReference type="GO" id="GO:0000287">
    <property type="term" value="F:magnesium ion binding"/>
    <property type="evidence" value="ECO:0007669"/>
    <property type="project" value="TreeGrafter"/>
</dbReference>
<dbReference type="InterPro" id="IPR000836">
    <property type="entry name" value="PRTase_dom"/>
</dbReference>
<dbReference type="InterPro" id="IPR050408">
    <property type="entry name" value="HGPRT"/>
</dbReference>
<dbReference type="Pfam" id="PF00156">
    <property type="entry name" value="Pribosyltran"/>
    <property type="match status" value="1"/>
</dbReference>
<dbReference type="GO" id="GO:0004422">
    <property type="term" value="F:hypoxanthine phosphoribosyltransferase activity"/>
    <property type="evidence" value="ECO:0007669"/>
    <property type="project" value="TreeGrafter"/>
</dbReference>
<comment type="catalytic activity">
    <reaction evidence="1">
        <text>GMP + diphosphate = guanine + 5-phospho-alpha-D-ribose 1-diphosphate</text>
        <dbReference type="Rhea" id="RHEA:25424"/>
        <dbReference type="ChEBI" id="CHEBI:16235"/>
        <dbReference type="ChEBI" id="CHEBI:33019"/>
        <dbReference type="ChEBI" id="CHEBI:58017"/>
        <dbReference type="ChEBI" id="CHEBI:58115"/>
        <dbReference type="EC" id="2.4.2.8"/>
    </reaction>
    <physiologicalReaction direction="right-to-left" evidence="1">
        <dbReference type="Rhea" id="RHEA:25426"/>
    </physiologicalReaction>
</comment>
<dbReference type="KEGG" id="tdu:QJT80_09375"/>
<dbReference type="GO" id="GO:0046100">
    <property type="term" value="P:hypoxanthine metabolic process"/>
    <property type="evidence" value="ECO:0007669"/>
    <property type="project" value="TreeGrafter"/>
</dbReference>
<keyword evidence="4" id="KW-0808">Transferase</keyword>
<name>A0AA95H1N7_9GAMM</name>
<dbReference type="GO" id="GO:0006178">
    <property type="term" value="P:guanine salvage"/>
    <property type="evidence" value="ECO:0007669"/>
    <property type="project" value="TreeGrafter"/>
</dbReference>
<dbReference type="CDD" id="cd06223">
    <property type="entry name" value="PRTases_typeI"/>
    <property type="match status" value="1"/>
</dbReference>
<proteinExistence type="predicted"/>
<comment type="catalytic activity">
    <reaction evidence="2">
        <text>IMP + diphosphate = hypoxanthine + 5-phospho-alpha-D-ribose 1-diphosphate</text>
        <dbReference type="Rhea" id="RHEA:17973"/>
        <dbReference type="ChEBI" id="CHEBI:17368"/>
        <dbReference type="ChEBI" id="CHEBI:33019"/>
        <dbReference type="ChEBI" id="CHEBI:58017"/>
        <dbReference type="ChEBI" id="CHEBI:58053"/>
        <dbReference type="EC" id="2.4.2.8"/>
    </reaction>
    <physiologicalReaction direction="right-to-left" evidence="2">
        <dbReference type="Rhea" id="RHEA:17975"/>
    </physiologicalReaction>
</comment>
<accession>A0AA95H1N7</accession>
<keyword evidence="4" id="KW-0328">Glycosyltransferase</keyword>
<dbReference type="GO" id="GO:0032264">
    <property type="term" value="P:IMP salvage"/>
    <property type="evidence" value="ECO:0007669"/>
    <property type="project" value="TreeGrafter"/>
</dbReference>
<evidence type="ECO:0000256" key="2">
    <source>
        <dbReference type="ARBA" id="ARBA00049402"/>
    </source>
</evidence>
<feature type="domain" description="Phosphoribosyltransferase" evidence="3">
    <location>
        <begin position="19"/>
        <end position="147"/>
    </location>
</feature>
<protein>
    <submittedName>
        <fullName evidence="4">Hypoxanthine-guanine phosphoribosyltransferase</fullName>
        <ecNumber evidence="4">2.4.2.8</ecNumber>
    </submittedName>
</protein>
<organism evidence="4">
    <name type="scientific">Candidatus Thiocaldithrix dubininis</name>
    <dbReference type="NCBI Taxonomy" id="3080823"/>
    <lineage>
        <taxon>Bacteria</taxon>
        <taxon>Pseudomonadati</taxon>
        <taxon>Pseudomonadota</taxon>
        <taxon>Gammaproteobacteria</taxon>
        <taxon>Thiotrichales</taxon>
        <taxon>Thiotrichaceae</taxon>
        <taxon>Candidatus Thiocaldithrix</taxon>
    </lineage>
</organism>